<feature type="domain" description="Porin" evidence="12">
    <location>
        <begin position="9"/>
        <end position="315"/>
    </location>
</feature>
<evidence type="ECO:0000256" key="7">
    <source>
        <dbReference type="ARBA" id="ARBA00023065"/>
    </source>
</evidence>
<name>A0ABQ5YDM9_9NEIS</name>
<comment type="subcellular location">
    <subcellularLocation>
        <location evidence="1">Cell outer membrane</location>
        <topology evidence="1">Multi-pass membrane protein</topology>
    </subcellularLocation>
</comment>
<keyword evidence="6 11" id="KW-0732">Signal</keyword>
<feature type="chain" id="PRO_5046693550" evidence="11">
    <location>
        <begin position="23"/>
        <end position="348"/>
    </location>
</feature>
<evidence type="ECO:0000256" key="4">
    <source>
        <dbReference type="ARBA" id="ARBA00022452"/>
    </source>
</evidence>
<evidence type="ECO:0000256" key="11">
    <source>
        <dbReference type="SAM" id="SignalP"/>
    </source>
</evidence>
<dbReference type="PRINTS" id="PR00182">
    <property type="entry name" value="ECOLNEIPORIN"/>
</dbReference>
<dbReference type="Gene3D" id="2.40.160.10">
    <property type="entry name" value="Porin"/>
    <property type="match status" value="1"/>
</dbReference>
<proteinExistence type="predicted"/>
<dbReference type="CDD" id="cd00342">
    <property type="entry name" value="gram_neg_porins"/>
    <property type="match status" value="1"/>
</dbReference>
<evidence type="ECO:0000256" key="5">
    <source>
        <dbReference type="ARBA" id="ARBA00022692"/>
    </source>
</evidence>
<dbReference type="InterPro" id="IPR050298">
    <property type="entry name" value="Gram-neg_bact_OMP"/>
</dbReference>
<keyword evidence="3" id="KW-0813">Transport</keyword>
<keyword evidence="8" id="KW-0626">Porin</keyword>
<feature type="signal peptide" evidence="11">
    <location>
        <begin position="1"/>
        <end position="22"/>
    </location>
</feature>
<sequence length="348" mass="36976">MKYARIAALVAGLFAAPVLVHAENANVTVYGIAQAGVSIVNNDDVTKTIIEDTGSRIGFKGEEDLGNGLSAFFKIESKVRLDDASASGFANREGWLGLKGDFGTVKLGRGKTYFDLAQENFDGFNGNSTMINSLLIDGVYYRSSNNIAYETPNLGGFVGKLQYGDMEGKTNNVTPSAVIGSLEYNVGSLQLIGAFESQRDLAPVIADGTKPVLDGARIKNYLLGAGYTLPAGTNFKLAYRQSNFSLGPVDTDRDTIIGVVSQPFGNATARIGYTHVGDLDGLDNSGGNYLALGVDYAVSKRTIVYTEFSRATNEKNNVSLLETSAGQGGAIGTKRNNSAWTTGIIHLF</sequence>
<dbReference type="InterPro" id="IPR033900">
    <property type="entry name" value="Gram_neg_porin_domain"/>
</dbReference>
<evidence type="ECO:0000259" key="12">
    <source>
        <dbReference type="Pfam" id="PF13609"/>
    </source>
</evidence>
<evidence type="ECO:0000313" key="14">
    <source>
        <dbReference type="Proteomes" id="UP001156706"/>
    </source>
</evidence>
<keyword evidence="7" id="KW-0406">Ion transport</keyword>
<evidence type="ECO:0000313" key="13">
    <source>
        <dbReference type="EMBL" id="GLR13050.1"/>
    </source>
</evidence>
<evidence type="ECO:0000256" key="1">
    <source>
        <dbReference type="ARBA" id="ARBA00004571"/>
    </source>
</evidence>
<dbReference type="InterPro" id="IPR001702">
    <property type="entry name" value="Porin_Gram-ve"/>
</dbReference>
<evidence type="ECO:0000256" key="9">
    <source>
        <dbReference type="ARBA" id="ARBA00023136"/>
    </source>
</evidence>
<reference evidence="14" key="1">
    <citation type="journal article" date="2019" name="Int. J. Syst. Evol. Microbiol.">
        <title>The Global Catalogue of Microorganisms (GCM) 10K type strain sequencing project: providing services to taxonomists for standard genome sequencing and annotation.</title>
        <authorList>
            <consortium name="The Broad Institute Genomics Platform"/>
            <consortium name="The Broad Institute Genome Sequencing Center for Infectious Disease"/>
            <person name="Wu L."/>
            <person name="Ma J."/>
        </authorList>
    </citation>
    <scope>NUCLEOTIDE SEQUENCE [LARGE SCALE GENOMIC DNA]</scope>
    <source>
        <strain evidence="14">NBRC 110044</strain>
    </source>
</reference>
<evidence type="ECO:0000256" key="6">
    <source>
        <dbReference type="ARBA" id="ARBA00022729"/>
    </source>
</evidence>
<keyword evidence="14" id="KW-1185">Reference proteome</keyword>
<accession>A0ABQ5YDM9</accession>
<dbReference type="InterPro" id="IPR023614">
    <property type="entry name" value="Porin_dom_sf"/>
</dbReference>
<keyword evidence="9" id="KW-0472">Membrane</keyword>
<evidence type="ECO:0000256" key="3">
    <source>
        <dbReference type="ARBA" id="ARBA00022448"/>
    </source>
</evidence>
<organism evidence="13 14">
    <name type="scientific">Chitinimonas prasina</name>
    <dbReference type="NCBI Taxonomy" id="1434937"/>
    <lineage>
        <taxon>Bacteria</taxon>
        <taxon>Pseudomonadati</taxon>
        <taxon>Pseudomonadota</taxon>
        <taxon>Betaproteobacteria</taxon>
        <taxon>Neisseriales</taxon>
        <taxon>Chitinibacteraceae</taxon>
        <taxon>Chitinimonas</taxon>
    </lineage>
</organism>
<dbReference type="RefSeq" id="WP_284196164.1">
    <property type="nucleotide sequence ID" value="NZ_BSOG01000002.1"/>
</dbReference>
<comment type="caution">
    <text evidence="13">The sequence shown here is derived from an EMBL/GenBank/DDBJ whole genome shotgun (WGS) entry which is preliminary data.</text>
</comment>
<evidence type="ECO:0000256" key="10">
    <source>
        <dbReference type="ARBA" id="ARBA00023237"/>
    </source>
</evidence>
<keyword evidence="5" id="KW-0812">Transmembrane</keyword>
<dbReference type="PANTHER" id="PTHR34501">
    <property type="entry name" value="PROTEIN YDDL-RELATED"/>
    <property type="match status" value="1"/>
</dbReference>
<dbReference type="InterPro" id="IPR002299">
    <property type="entry name" value="Porin_Neis"/>
</dbReference>
<keyword evidence="10" id="KW-0998">Cell outer membrane</keyword>
<comment type="subunit">
    <text evidence="2">Homotrimer.</text>
</comment>
<evidence type="ECO:0000256" key="2">
    <source>
        <dbReference type="ARBA" id="ARBA00011233"/>
    </source>
</evidence>
<dbReference type="PANTHER" id="PTHR34501:SF9">
    <property type="entry name" value="MAJOR OUTER MEMBRANE PROTEIN P.IA"/>
    <property type="match status" value="1"/>
</dbReference>
<evidence type="ECO:0000256" key="8">
    <source>
        <dbReference type="ARBA" id="ARBA00023114"/>
    </source>
</evidence>
<dbReference type="Proteomes" id="UP001156706">
    <property type="component" value="Unassembled WGS sequence"/>
</dbReference>
<dbReference type="EMBL" id="BSOG01000002">
    <property type="protein sequence ID" value="GLR13050.1"/>
    <property type="molecule type" value="Genomic_DNA"/>
</dbReference>
<dbReference type="Pfam" id="PF13609">
    <property type="entry name" value="Porin_4"/>
    <property type="match status" value="1"/>
</dbReference>
<keyword evidence="4" id="KW-1134">Transmembrane beta strand</keyword>
<dbReference type="SUPFAM" id="SSF56935">
    <property type="entry name" value="Porins"/>
    <property type="match status" value="1"/>
</dbReference>
<dbReference type="PRINTS" id="PR00184">
    <property type="entry name" value="NEISSPPORIN"/>
</dbReference>
<protein>
    <submittedName>
        <fullName evidence="13">Membrane protein</fullName>
    </submittedName>
</protein>
<gene>
    <name evidence="13" type="ORF">GCM10007907_18400</name>
</gene>